<evidence type="ECO:0000256" key="6">
    <source>
        <dbReference type="ARBA" id="ARBA00023002"/>
    </source>
</evidence>
<evidence type="ECO:0000313" key="12">
    <source>
        <dbReference type="Proteomes" id="UP001607302"/>
    </source>
</evidence>
<protein>
    <recommendedName>
        <fullName evidence="13">Chorion peroxidase</fullName>
    </recommendedName>
</protein>
<keyword evidence="4 8" id="KW-0349">Heme</keyword>
<dbReference type="PROSITE" id="PS50292">
    <property type="entry name" value="PEROXIDASE_3"/>
    <property type="match status" value="1"/>
</dbReference>
<dbReference type="GO" id="GO:0005576">
    <property type="term" value="C:extracellular region"/>
    <property type="evidence" value="ECO:0007669"/>
    <property type="project" value="UniProtKB-SubCell"/>
</dbReference>
<reference evidence="11 12" key="1">
    <citation type="journal article" date="2024" name="Ann. Entomol. Soc. Am.">
        <title>Genomic analyses of the southern and eastern yellowjacket wasps (Hymenoptera: Vespidae) reveal evolutionary signatures of social life.</title>
        <authorList>
            <person name="Catto M.A."/>
            <person name="Caine P.B."/>
            <person name="Orr S.E."/>
            <person name="Hunt B.G."/>
            <person name="Goodisman M.A.D."/>
        </authorList>
    </citation>
    <scope>NUCLEOTIDE SEQUENCE [LARGE SCALE GENOMIC DNA]</scope>
    <source>
        <strain evidence="11">233</strain>
        <tissue evidence="11">Head and thorax</tissue>
    </source>
</reference>
<dbReference type="InterPro" id="IPR010255">
    <property type="entry name" value="Haem_peroxidase_sf"/>
</dbReference>
<feature type="transmembrane region" description="Helical" evidence="10">
    <location>
        <begin position="39"/>
        <end position="61"/>
    </location>
</feature>
<name>A0ABD2BR40_VESSQ</name>
<organism evidence="11 12">
    <name type="scientific">Vespula squamosa</name>
    <name type="common">Southern yellow jacket</name>
    <name type="synonym">Wasp</name>
    <dbReference type="NCBI Taxonomy" id="30214"/>
    <lineage>
        <taxon>Eukaryota</taxon>
        <taxon>Metazoa</taxon>
        <taxon>Ecdysozoa</taxon>
        <taxon>Arthropoda</taxon>
        <taxon>Hexapoda</taxon>
        <taxon>Insecta</taxon>
        <taxon>Pterygota</taxon>
        <taxon>Neoptera</taxon>
        <taxon>Endopterygota</taxon>
        <taxon>Hymenoptera</taxon>
        <taxon>Apocrita</taxon>
        <taxon>Aculeata</taxon>
        <taxon>Vespoidea</taxon>
        <taxon>Vespidae</taxon>
        <taxon>Vespinae</taxon>
        <taxon>Vespula</taxon>
    </lineage>
</organism>
<keyword evidence="10" id="KW-1133">Transmembrane helix</keyword>
<keyword evidence="2" id="KW-0964">Secreted</keyword>
<keyword evidence="10" id="KW-0472">Membrane</keyword>
<dbReference type="FunFam" id="1.10.640.10:FF:000003">
    <property type="entry name" value="chorion peroxidase"/>
    <property type="match status" value="1"/>
</dbReference>
<dbReference type="EMBL" id="JAUDFV010000064">
    <property type="protein sequence ID" value="KAL2735252.1"/>
    <property type="molecule type" value="Genomic_DNA"/>
</dbReference>
<comment type="caution">
    <text evidence="11">The sequence shown here is derived from an EMBL/GenBank/DDBJ whole genome shotgun (WGS) entry which is preliminary data.</text>
</comment>
<dbReference type="SUPFAM" id="SSF48113">
    <property type="entry name" value="Heme-dependent peroxidases"/>
    <property type="match status" value="1"/>
</dbReference>
<evidence type="ECO:0008006" key="13">
    <source>
        <dbReference type="Google" id="ProtNLM"/>
    </source>
</evidence>
<comment type="subcellular location">
    <subcellularLocation>
        <location evidence="1">Secreted</location>
    </subcellularLocation>
</comment>
<evidence type="ECO:0000256" key="3">
    <source>
        <dbReference type="ARBA" id="ARBA00022559"/>
    </source>
</evidence>
<keyword evidence="6" id="KW-0560">Oxidoreductase</keyword>
<dbReference type="Proteomes" id="UP001607302">
    <property type="component" value="Unassembled WGS sequence"/>
</dbReference>
<evidence type="ECO:0000313" key="11">
    <source>
        <dbReference type="EMBL" id="KAL2735252.1"/>
    </source>
</evidence>
<evidence type="ECO:0000256" key="1">
    <source>
        <dbReference type="ARBA" id="ARBA00004613"/>
    </source>
</evidence>
<dbReference type="GO" id="GO:0022412">
    <property type="term" value="P:cellular process involved in reproduction in multicellular organism"/>
    <property type="evidence" value="ECO:0007669"/>
    <property type="project" value="UniProtKB-ARBA"/>
</dbReference>
<evidence type="ECO:0000256" key="4">
    <source>
        <dbReference type="ARBA" id="ARBA00022617"/>
    </source>
</evidence>
<evidence type="ECO:0000256" key="10">
    <source>
        <dbReference type="SAM" id="Phobius"/>
    </source>
</evidence>
<sequence>MSDSEKIPLAYAADPQTYYVNDAYQFYSRRRRVEQQMQCLTFIVSLAIFTIALIVTISYSVSQSNKTGDGTSNKTSSNTESPGKDDVATLQLDLTTGFDSHTFFSTTSASHFVYGADGNIDFSPTQNLTDTELKEALTAGQQAVQLRVSADTAALSSPLPSPSPESRHQWAVSTSINVGGLALAAIGEIAATKRIESARSFSGKPSAIGSFFDGGWAPKGACREFLNVNCTIGKYRNYDGTCNRPKQWGSTLMPFRRVLPADYADRIDSPRRARSGNELPSAREVSLKVHKPSPSSNPSFTVMLAVFGQFLDHDITATAISQGVNGSSISCCPPSIGHPECFPVSVGSGDPVYDITGKTCMEFVRSAPAPQCKIGPREQLNQMCEIVTAFIDGSAIYGSDSQTAHDLREFSGGRLRMQITPDNRTLLPASLNPNDGCNREDERLRGRYCFLAGDPRANENLHLTTMHLIWARQHNKIADGLAKVNPTWSDEKIYQEARRIIGAQLQHITYEEFVPIILGEQETNLRNLRPLTLGYREWSENPDDPINDPTIANSFAAAAFRFAHTLLPGLMMMTDAQKGTSSYIELHRMLFNPYSLYSSDGIGNSVISATRNVIQRTSIHVTSQLTRHLFEDPINNVSVPCGLDLVSLNIQRGRDHGLPGYTKWREYCNLGKPESFSDLIDHMDPEALDAISKLYESVYDIDLYTGALAEIPKTGGIVGPTFTCLIADQFVSLQKGDRYWYEIPDQLHSFTEEQLQELRKSSLARLLCDCSDEVTQIQLKVMRSIGADNPVISCEDIPQLSLEFWKEGRLKVPILKAAPFAMDWLNFKKTLSDTIQEIVTFINDTRTDLPPASPDWFAFGNELNNTFSEIRNQLNELHPKKKPAEMTSYNDVNFTLRAAPGAVMFNDWINFKIELIKTLNDTIGGFGGIPPITADWIAFKTKIKNQTSDLISQIISTKMDLFSNVLVKNKTAEMANAGKESIAAIFDWKNFKGNIINSLDDAIANIATNMPGPGDPAWATFEDDIKARFNALRDKIIADKSTIPTELAAGSGDSMTDWISIKSDILNTVSNTVQNIEDSMPPPGDAIAWLAYRDKIMKGFATFNSKFPANNKTFLKNPSPYTNVPFEGALADIPGKSKGNPMTLQLMNLTDDWIDFRSKINASVAQAIAYIKSKNLTTVDPVGWIIFGNTFKSKFAELRDEIAGIKAEWADFFAMGGNSTVNSPTLNFKETTKAGQASFTLHDTVKAATFTKPKVWPPTIIPAADWITFKNDINDTIMNFLNVVNTTSAGWPSIGDMYTKSFDDLKNEIVALKGLITANNTNSIAAADWNKFHTQLNTTVNDLIQNLKNQTQANIMEIINILFDAKDKFSILEPPVLPLAIFETDNWASYFVDLNKTVDNALKNIGDLKRPAAIVKADEPASSSSNIIKVSSFTSCLSFVIVFTLFNLISSYTFHTKIERYE</sequence>
<dbReference type="Pfam" id="PF03098">
    <property type="entry name" value="An_peroxidase"/>
    <property type="match status" value="1"/>
</dbReference>
<dbReference type="CDD" id="cd09823">
    <property type="entry name" value="peroxinectin_like"/>
    <property type="match status" value="1"/>
</dbReference>
<evidence type="ECO:0000256" key="7">
    <source>
        <dbReference type="ARBA" id="ARBA00023004"/>
    </source>
</evidence>
<keyword evidence="5" id="KW-0732">Signal</keyword>
<keyword evidence="10" id="KW-0812">Transmembrane</keyword>
<dbReference type="Gene3D" id="1.10.640.10">
    <property type="entry name" value="Haem peroxidase domain superfamily, animal type"/>
    <property type="match status" value="1"/>
</dbReference>
<feature type="transmembrane region" description="Helical" evidence="10">
    <location>
        <begin position="1432"/>
        <end position="1454"/>
    </location>
</feature>
<dbReference type="PANTHER" id="PTHR11475:SF141">
    <property type="entry name" value="CARDINAL"/>
    <property type="match status" value="1"/>
</dbReference>
<keyword evidence="3" id="KW-0575">Peroxidase</keyword>
<feature type="compositionally biased region" description="Polar residues" evidence="9">
    <location>
        <begin position="63"/>
        <end position="81"/>
    </location>
</feature>
<feature type="region of interest" description="Disordered" evidence="9">
    <location>
        <begin position="270"/>
        <end position="292"/>
    </location>
</feature>
<proteinExistence type="predicted"/>
<dbReference type="InterPro" id="IPR019791">
    <property type="entry name" value="Haem_peroxidase_animal"/>
</dbReference>
<feature type="region of interest" description="Disordered" evidence="9">
    <location>
        <begin position="63"/>
        <end position="85"/>
    </location>
</feature>
<gene>
    <name evidence="11" type="ORF">V1478_002892</name>
</gene>
<keyword evidence="7 8" id="KW-0408">Iron</keyword>
<evidence type="ECO:0000256" key="2">
    <source>
        <dbReference type="ARBA" id="ARBA00022525"/>
    </source>
</evidence>
<keyword evidence="8" id="KW-0479">Metal-binding</keyword>
<evidence type="ECO:0000256" key="5">
    <source>
        <dbReference type="ARBA" id="ARBA00022729"/>
    </source>
</evidence>
<feature type="binding site" description="axial binding residue" evidence="8">
    <location>
        <position position="564"/>
    </location>
    <ligand>
        <name>heme b</name>
        <dbReference type="ChEBI" id="CHEBI:60344"/>
    </ligand>
    <ligandPart>
        <name>Fe</name>
        <dbReference type="ChEBI" id="CHEBI:18248"/>
    </ligandPart>
</feature>
<dbReference type="InterPro" id="IPR037120">
    <property type="entry name" value="Haem_peroxidase_sf_animal"/>
</dbReference>
<dbReference type="PRINTS" id="PR00457">
    <property type="entry name" value="ANPEROXIDASE"/>
</dbReference>
<evidence type="ECO:0000256" key="9">
    <source>
        <dbReference type="SAM" id="MobiDB-lite"/>
    </source>
</evidence>
<dbReference type="PANTHER" id="PTHR11475">
    <property type="entry name" value="OXIDASE/PEROXIDASE"/>
    <property type="match status" value="1"/>
</dbReference>
<keyword evidence="12" id="KW-1185">Reference proteome</keyword>
<accession>A0ABD2BR40</accession>
<dbReference type="GO" id="GO:0004601">
    <property type="term" value="F:peroxidase activity"/>
    <property type="evidence" value="ECO:0007669"/>
    <property type="project" value="UniProtKB-KW"/>
</dbReference>
<evidence type="ECO:0000256" key="8">
    <source>
        <dbReference type="PIRSR" id="PIRSR619791-2"/>
    </source>
</evidence>